<accession>A0A162W8W2</accession>
<dbReference type="Proteomes" id="UP000077315">
    <property type="component" value="Unassembled WGS sequence"/>
</dbReference>
<evidence type="ECO:0000313" key="2">
    <source>
        <dbReference type="Proteomes" id="UP000077315"/>
    </source>
</evidence>
<dbReference type="RefSeq" id="XP_018283495.1">
    <property type="nucleotide sequence ID" value="XM_018437638.1"/>
</dbReference>
<reference evidence="2" key="1">
    <citation type="submission" date="2015-06" db="EMBL/GenBank/DDBJ databases">
        <title>Expansion of signal transduction pathways in fungi by whole-genome duplication.</title>
        <authorList>
            <consortium name="DOE Joint Genome Institute"/>
            <person name="Corrochano L.M."/>
            <person name="Kuo A."/>
            <person name="Marcet-Houben M."/>
            <person name="Polaino S."/>
            <person name="Salamov A."/>
            <person name="Villalobos J.M."/>
            <person name="Alvarez M.I."/>
            <person name="Avalos J."/>
            <person name="Benito E.P."/>
            <person name="Benoit I."/>
            <person name="Burger G."/>
            <person name="Camino L.P."/>
            <person name="Canovas D."/>
            <person name="Cerda-Olmedo E."/>
            <person name="Cheng J.-F."/>
            <person name="Dominguez A."/>
            <person name="Elias M."/>
            <person name="Eslava A.P."/>
            <person name="Glaser F."/>
            <person name="Grimwood J."/>
            <person name="Gutierrez G."/>
            <person name="Heitman J."/>
            <person name="Henrissat B."/>
            <person name="Iturriaga E.A."/>
            <person name="Lang B.F."/>
            <person name="Lavin J.L."/>
            <person name="Lee S."/>
            <person name="Li W."/>
            <person name="Lindquist E."/>
            <person name="Lopez-Garcia S."/>
            <person name="Luque E.M."/>
            <person name="Marcos A.T."/>
            <person name="Martin J."/>
            <person name="McCluskey K."/>
            <person name="Medina H.R."/>
            <person name="Miralles-Duran A."/>
            <person name="Miyazaki A."/>
            <person name="Munoz-Torres E."/>
            <person name="Oguiza J.A."/>
            <person name="Ohm R."/>
            <person name="Olmedo M."/>
            <person name="Orejas M."/>
            <person name="Ortiz-Castellanos L."/>
            <person name="Pisabarro A.G."/>
            <person name="Rodriguez-Romero J."/>
            <person name="Ruiz-Herrera J."/>
            <person name="Ruiz-Vazquez R."/>
            <person name="Sanz C."/>
            <person name="Schackwitz W."/>
            <person name="Schmutz J."/>
            <person name="Shahriari M."/>
            <person name="Shelest E."/>
            <person name="Silva-Franco F."/>
            <person name="Soanes D."/>
            <person name="Syed K."/>
            <person name="Tagua V.G."/>
            <person name="Talbot N.J."/>
            <person name="Thon M."/>
            <person name="De vries R.P."/>
            <person name="Wiebenga A."/>
            <person name="Yadav J.S."/>
            <person name="Braun E.L."/>
            <person name="Baker S."/>
            <person name="Garre V."/>
            <person name="Horwitz B."/>
            <person name="Torres-Martinez S."/>
            <person name="Idnurm A."/>
            <person name="Herrera-Estrella A."/>
            <person name="Gabaldon T."/>
            <person name="Grigoriev I.V."/>
        </authorList>
    </citation>
    <scope>NUCLEOTIDE SEQUENCE [LARGE SCALE GENOMIC DNA]</scope>
    <source>
        <strain evidence="2">NRRL 1555(-)</strain>
    </source>
</reference>
<proteinExistence type="predicted"/>
<dbReference type="VEuPathDB" id="FungiDB:PHYBLDRAFT_176054"/>
<dbReference type="InParanoid" id="A0A162W8W2"/>
<keyword evidence="2" id="KW-1185">Reference proteome</keyword>
<gene>
    <name evidence="1" type="ORF">PHYBLDRAFT_176054</name>
</gene>
<sequence>MGIGHFFAVTVNHNVEYVISDGIHINTIEGLRNGIKMNCKTRLRTKQMRKKYENRLWQGMLKKLAEVSFGSIVDNPIYTNYEYLEDDEDEEYTDSTMSRSGISFLALVTKSQNRYHWGSSSL</sequence>
<organism evidence="1 2">
    <name type="scientific">Phycomyces blakesleeanus (strain ATCC 8743b / DSM 1359 / FGSC 10004 / NBRC 33097 / NRRL 1555)</name>
    <dbReference type="NCBI Taxonomy" id="763407"/>
    <lineage>
        <taxon>Eukaryota</taxon>
        <taxon>Fungi</taxon>
        <taxon>Fungi incertae sedis</taxon>
        <taxon>Mucoromycota</taxon>
        <taxon>Mucoromycotina</taxon>
        <taxon>Mucoromycetes</taxon>
        <taxon>Mucorales</taxon>
        <taxon>Phycomycetaceae</taxon>
        <taxon>Phycomyces</taxon>
    </lineage>
</organism>
<dbReference type="EMBL" id="KV441010">
    <property type="protein sequence ID" value="OAD65455.1"/>
    <property type="molecule type" value="Genomic_DNA"/>
</dbReference>
<dbReference type="AlphaFoldDB" id="A0A162W8W2"/>
<protein>
    <submittedName>
        <fullName evidence="1">Uncharacterized protein</fullName>
    </submittedName>
</protein>
<name>A0A162W8W2_PHYB8</name>
<evidence type="ECO:0000313" key="1">
    <source>
        <dbReference type="EMBL" id="OAD65455.1"/>
    </source>
</evidence>
<dbReference type="GeneID" id="28998544"/>